<dbReference type="AlphaFoldDB" id="A0A239HFS4"/>
<proteinExistence type="predicted"/>
<evidence type="ECO:0000313" key="1">
    <source>
        <dbReference type="EMBL" id="SNS79114.1"/>
    </source>
</evidence>
<evidence type="ECO:0000313" key="2">
    <source>
        <dbReference type="Proteomes" id="UP000198426"/>
    </source>
</evidence>
<protein>
    <submittedName>
        <fullName evidence="1">Uncharacterized protein</fullName>
    </submittedName>
</protein>
<organism evidence="1 2">
    <name type="scientific">Tropicimonas sediminicola</name>
    <dbReference type="NCBI Taxonomy" id="1031541"/>
    <lineage>
        <taxon>Bacteria</taxon>
        <taxon>Pseudomonadati</taxon>
        <taxon>Pseudomonadota</taxon>
        <taxon>Alphaproteobacteria</taxon>
        <taxon>Rhodobacterales</taxon>
        <taxon>Roseobacteraceae</taxon>
        <taxon>Tropicimonas</taxon>
    </lineage>
</organism>
<accession>A0A239HFS4</accession>
<dbReference type="EMBL" id="FZOY01000003">
    <property type="protein sequence ID" value="SNS79114.1"/>
    <property type="molecule type" value="Genomic_DNA"/>
</dbReference>
<keyword evidence="2" id="KW-1185">Reference proteome</keyword>
<dbReference type="Proteomes" id="UP000198426">
    <property type="component" value="Unassembled WGS sequence"/>
</dbReference>
<sequence length="44" mass="4863">MRRLLKFLLFLVVLGAVALVGFAYLGDLTPTQVRVSDPVMLDVD</sequence>
<name>A0A239HFS4_9RHOB</name>
<dbReference type="RefSeq" id="WP_089232936.1">
    <property type="nucleotide sequence ID" value="NZ_FZOY01000003.1"/>
</dbReference>
<gene>
    <name evidence="1" type="ORF">SAMN05421757_103353</name>
</gene>
<reference evidence="1 2" key="1">
    <citation type="submission" date="2017-06" db="EMBL/GenBank/DDBJ databases">
        <authorList>
            <person name="Kim H.J."/>
            <person name="Triplett B.A."/>
        </authorList>
    </citation>
    <scope>NUCLEOTIDE SEQUENCE [LARGE SCALE GENOMIC DNA]</scope>
    <source>
        <strain evidence="1 2">DSM 29339</strain>
    </source>
</reference>